<proteinExistence type="predicted"/>
<dbReference type="EMBL" id="UINC01215533">
    <property type="protein sequence ID" value="SVE41261.1"/>
    <property type="molecule type" value="Genomic_DNA"/>
</dbReference>
<evidence type="ECO:0000313" key="1">
    <source>
        <dbReference type="EMBL" id="SVE41261.1"/>
    </source>
</evidence>
<sequence length="88" mass="9654">PHSPLAQDALDSFRLLVDRQLDRMVYVNDEVDLLDAPDGVSVGRLSAGTLLLREEHEGAWTLIRVPSDTTAGWVLDETLRPLSRTSGG</sequence>
<protein>
    <recommendedName>
        <fullName evidence="2">SH3b domain-containing protein</fullName>
    </recommendedName>
</protein>
<dbReference type="AlphaFoldDB" id="A0A383DAA5"/>
<accession>A0A383DAA5</accession>
<feature type="non-terminal residue" evidence="1">
    <location>
        <position position="1"/>
    </location>
</feature>
<gene>
    <name evidence="1" type="ORF">METZ01_LOCUS494115</name>
</gene>
<reference evidence="1" key="1">
    <citation type="submission" date="2018-05" db="EMBL/GenBank/DDBJ databases">
        <authorList>
            <person name="Lanie J.A."/>
            <person name="Ng W.-L."/>
            <person name="Kazmierczak K.M."/>
            <person name="Andrzejewski T.M."/>
            <person name="Davidsen T.M."/>
            <person name="Wayne K.J."/>
            <person name="Tettelin H."/>
            <person name="Glass J.I."/>
            <person name="Rusch D."/>
            <person name="Podicherti R."/>
            <person name="Tsui H.-C.T."/>
            <person name="Winkler M.E."/>
        </authorList>
    </citation>
    <scope>NUCLEOTIDE SEQUENCE</scope>
</reference>
<organism evidence="1">
    <name type="scientific">marine metagenome</name>
    <dbReference type="NCBI Taxonomy" id="408172"/>
    <lineage>
        <taxon>unclassified sequences</taxon>
        <taxon>metagenomes</taxon>
        <taxon>ecological metagenomes</taxon>
    </lineage>
</organism>
<name>A0A383DAA5_9ZZZZ</name>
<evidence type="ECO:0008006" key="2">
    <source>
        <dbReference type="Google" id="ProtNLM"/>
    </source>
</evidence>